<feature type="transmembrane region" description="Helical" evidence="2">
    <location>
        <begin position="147"/>
        <end position="167"/>
    </location>
</feature>
<proteinExistence type="predicted"/>
<keyword evidence="2" id="KW-0812">Transmembrane</keyword>
<dbReference type="AlphaFoldDB" id="A0AAE0MK22"/>
<sequence length="182" mass="21026">MGEYATHTYTQHDTTIRQDVTTGETNGVQIVNAIYNAITSYRTESRARKEYTNKRQEGRRDKNKAHGSQSVPMAPLPKSNMREFPLPNPFLLTIHPYRYQTISTPFTPQVCARLCIRRNDRTTSSPSQHPNIPHPRIQMQSIKAPSLVFSVFVLLFSKIVLCFSLSFSQQTHKQTRHEKFLF</sequence>
<evidence type="ECO:0000313" key="3">
    <source>
        <dbReference type="EMBL" id="KAK3335476.1"/>
    </source>
</evidence>
<feature type="region of interest" description="Disordered" evidence="1">
    <location>
        <begin position="44"/>
        <end position="79"/>
    </location>
</feature>
<name>A0AAE0MK22_9PEZI</name>
<reference evidence="3" key="2">
    <citation type="submission" date="2023-06" db="EMBL/GenBank/DDBJ databases">
        <authorList>
            <consortium name="Lawrence Berkeley National Laboratory"/>
            <person name="Haridas S."/>
            <person name="Hensen N."/>
            <person name="Bonometti L."/>
            <person name="Westerberg I."/>
            <person name="Brannstrom I.O."/>
            <person name="Guillou S."/>
            <person name="Cros-Aarteil S."/>
            <person name="Calhoun S."/>
            <person name="Kuo A."/>
            <person name="Mondo S."/>
            <person name="Pangilinan J."/>
            <person name="Riley R."/>
            <person name="Labutti K."/>
            <person name="Andreopoulos B."/>
            <person name="Lipzen A."/>
            <person name="Chen C."/>
            <person name="Yanf M."/>
            <person name="Daum C."/>
            <person name="Ng V."/>
            <person name="Clum A."/>
            <person name="Steindorff A."/>
            <person name="Ohm R."/>
            <person name="Martin F."/>
            <person name="Silar P."/>
            <person name="Natvig D."/>
            <person name="Lalanne C."/>
            <person name="Gautier V."/>
            <person name="Ament-Velasquez S.L."/>
            <person name="Kruys A."/>
            <person name="Hutchinson M.I."/>
            <person name="Powell A.J."/>
            <person name="Barry K."/>
            <person name="Miller A.N."/>
            <person name="Grigoriev I.V."/>
            <person name="Debuchy R."/>
            <person name="Gladieux P."/>
            <person name="Thoren M.H."/>
            <person name="Johannesson H."/>
        </authorList>
    </citation>
    <scope>NUCLEOTIDE SEQUENCE</scope>
    <source>
        <strain evidence="3">SMH4131-1</strain>
    </source>
</reference>
<keyword evidence="2" id="KW-1133">Transmembrane helix</keyword>
<keyword evidence="2" id="KW-0472">Membrane</keyword>
<evidence type="ECO:0000313" key="4">
    <source>
        <dbReference type="Proteomes" id="UP001286456"/>
    </source>
</evidence>
<gene>
    <name evidence="3" type="ORF">B0T19DRAFT_9712</name>
</gene>
<dbReference type="Proteomes" id="UP001286456">
    <property type="component" value="Unassembled WGS sequence"/>
</dbReference>
<protein>
    <submittedName>
        <fullName evidence="3">Uncharacterized protein</fullName>
    </submittedName>
</protein>
<organism evidence="3 4">
    <name type="scientific">Cercophora scortea</name>
    <dbReference type="NCBI Taxonomy" id="314031"/>
    <lineage>
        <taxon>Eukaryota</taxon>
        <taxon>Fungi</taxon>
        <taxon>Dikarya</taxon>
        <taxon>Ascomycota</taxon>
        <taxon>Pezizomycotina</taxon>
        <taxon>Sordariomycetes</taxon>
        <taxon>Sordariomycetidae</taxon>
        <taxon>Sordariales</taxon>
        <taxon>Lasiosphaeriaceae</taxon>
        <taxon>Cercophora</taxon>
    </lineage>
</organism>
<evidence type="ECO:0000256" key="2">
    <source>
        <dbReference type="SAM" id="Phobius"/>
    </source>
</evidence>
<dbReference type="EMBL" id="JAUEPO010000001">
    <property type="protein sequence ID" value="KAK3335476.1"/>
    <property type="molecule type" value="Genomic_DNA"/>
</dbReference>
<reference evidence="3" key="1">
    <citation type="journal article" date="2023" name="Mol. Phylogenet. Evol.">
        <title>Genome-scale phylogeny and comparative genomics of the fungal order Sordariales.</title>
        <authorList>
            <person name="Hensen N."/>
            <person name="Bonometti L."/>
            <person name="Westerberg I."/>
            <person name="Brannstrom I.O."/>
            <person name="Guillou S."/>
            <person name="Cros-Aarteil S."/>
            <person name="Calhoun S."/>
            <person name="Haridas S."/>
            <person name="Kuo A."/>
            <person name="Mondo S."/>
            <person name="Pangilinan J."/>
            <person name="Riley R."/>
            <person name="LaButti K."/>
            <person name="Andreopoulos B."/>
            <person name="Lipzen A."/>
            <person name="Chen C."/>
            <person name="Yan M."/>
            <person name="Daum C."/>
            <person name="Ng V."/>
            <person name="Clum A."/>
            <person name="Steindorff A."/>
            <person name="Ohm R.A."/>
            <person name="Martin F."/>
            <person name="Silar P."/>
            <person name="Natvig D.O."/>
            <person name="Lalanne C."/>
            <person name="Gautier V."/>
            <person name="Ament-Velasquez S.L."/>
            <person name="Kruys A."/>
            <person name="Hutchinson M.I."/>
            <person name="Powell A.J."/>
            <person name="Barry K."/>
            <person name="Miller A.N."/>
            <person name="Grigoriev I.V."/>
            <person name="Debuchy R."/>
            <person name="Gladieux P."/>
            <person name="Hiltunen Thoren M."/>
            <person name="Johannesson H."/>
        </authorList>
    </citation>
    <scope>NUCLEOTIDE SEQUENCE</scope>
    <source>
        <strain evidence="3">SMH4131-1</strain>
    </source>
</reference>
<accession>A0AAE0MK22</accession>
<evidence type="ECO:0000256" key="1">
    <source>
        <dbReference type="SAM" id="MobiDB-lite"/>
    </source>
</evidence>
<keyword evidence="4" id="KW-1185">Reference proteome</keyword>
<comment type="caution">
    <text evidence="3">The sequence shown here is derived from an EMBL/GenBank/DDBJ whole genome shotgun (WGS) entry which is preliminary data.</text>
</comment>
<feature type="compositionally biased region" description="Basic and acidic residues" evidence="1">
    <location>
        <begin position="44"/>
        <end position="60"/>
    </location>
</feature>